<sequence>MIINNRSVYQTKYVLLYTIIVILSISEILASKTKTNTQREYIKYKQKIEQEKSSLSIQSILSGVGMVLYNLCMHSLSIDGLLLFIIPCIISSIAGVKSSILSNGRESPQSESIFYYFNAALISSIIGMFFITLLLPVDIPNHSVITILYGIFGVLSILGILLSHSRNYKYAVVGPNYNITNNIRIFYYTLSAVVIIVGYFAVMFSGMPLLDVMLRSNVLIFSSIFGYIASCFERRYSDAEHNYSQYSKYFSMFITVISGIVGYLLGQYYHEGNGVMEGLFNNACNITSSLNNN</sequence>
<feature type="transmembrane region" description="Helical" evidence="1">
    <location>
        <begin position="249"/>
        <end position="269"/>
    </location>
</feature>
<keyword evidence="1" id="KW-0472">Membrane</keyword>
<keyword evidence="3" id="KW-1185">Reference proteome</keyword>
<keyword evidence="1" id="KW-0812">Transmembrane</keyword>
<evidence type="ECO:0000256" key="1">
    <source>
        <dbReference type="SAM" id="Phobius"/>
    </source>
</evidence>
<evidence type="ECO:0000313" key="2">
    <source>
        <dbReference type="EMBL" id="EIJ89209.1"/>
    </source>
</evidence>
<dbReference type="HOGENOM" id="CLU_950253_0_0_1"/>
<feature type="transmembrane region" description="Helical" evidence="1">
    <location>
        <begin position="185"/>
        <end position="206"/>
    </location>
</feature>
<name>I3EJ12_NEMP3</name>
<dbReference type="AlphaFoldDB" id="I3EJ12"/>
<feature type="transmembrane region" description="Helical" evidence="1">
    <location>
        <begin position="212"/>
        <end position="229"/>
    </location>
</feature>
<reference evidence="2" key="1">
    <citation type="submission" date="2011-01" db="EMBL/GenBank/DDBJ databases">
        <title>The Genome Sequence of Nematocida parisii strain ERTm3.</title>
        <authorList>
            <consortium name="The Broad Institute Genome Sequencing Platform"/>
            <consortium name="The Broad Institute Genome Sequencing Center for Infectious Disease"/>
            <person name="Cuomo C."/>
            <person name="Troemel E."/>
            <person name="Young S.K."/>
            <person name="Zeng Q."/>
            <person name="Gargeya S."/>
            <person name="Fitzgerald M."/>
            <person name="Haas B."/>
            <person name="Abouelleil A."/>
            <person name="Alvarado L."/>
            <person name="Arachchi H.M."/>
            <person name="Berlin A."/>
            <person name="Chapman S.B."/>
            <person name="Gearin G."/>
            <person name="Goldberg J."/>
            <person name="Griggs A."/>
            <person name="Gujja S."/>
            <person name="Hansen M."/>
            <person name="Heiman D."/>
            <person name="Howarth C."/>
            <person name="Larimer J."/>
            <person name="Lui A."/>
            <person name="MacDonald P.J.P."/>
            <person name="McCowen C."/>
            <person name="Montmayeur A."/>
            <person name="Murphy C."/>
            <person name="Neiman D."/>
            <person name="Pearson M."/>
            <person name="Priest M."/>
            <person name="Roberts A."/>
            <person name="Saif S."/>
            <person name="Shea T."/>
            <person name="Sisk P."/>
            <person name="Stolte C."/>
            <person name="Sykes S."/>
            <person name="Wortman J."/>
            <person name="Nusbaum C."/>
            <person name="Birren B."/>
        </authorList>
    </citation>
    <scope>NUCLEOTIDE SEQUENCE</scope>
    <source>
        <strain evidence="2">ERTm3</strain>
    </source>
</reference>
<dbReference type="EMBL" id="GL870877">
    <property type="protein sequence ID" value="EIJ89209.1"/>
    <property type="molecule type" value="Genomic_DNA"/>
</dbReference>
<dbReference type="InParanoid" id="I3EJ12"/>
<dbReference type="OMA" id="NIRIFYY"/>
<keyword evidence="1" id="KW-1133">Transmembrane helix</keyword>
<organism evidence="2 3">
    <name type="scientific">Nematocida parisii (strain ERTm3)</name>
    <name type="common">Nematode killer fungus</name>
    <dbReference type="NCBI Taxonomy" id="935791"/>
    <lineage>
        <taxon>Eukaryota</taxon>
        <taxon>Fungi</taxon>
        <taxon>Fungi incertae sedis</taxon>
        <taxon>Microsporidia</taxon>
        <taxon>Nematocida</taxon>
    </lineage>
</organism>
<dbReference type="Proteomes" id="UP000002872">
    <property type="component" value="Unassembled WGS sequence"/>
</dbReference>
<dbReference type="VEuPathDB" id="MicrosporidiaDB:NEQG_01028"/>
<feature type="transmembrane region" description="Helical" evidence="1">
    <location>
        <begin position="113"/>
        <end position="137"/>
    </location>
</feature>
<feature type="transmembrane region" description="Helical" evidence="1">
    <location>
        <begin position="143"/>
        <end position="164"/>
    </location>
</feature>
<protein>
    <submittedName>
        <fullName evidence="2">Uncharacterized protein</fullName>
    </submittedName>
</protein>
<proteinExistence type="predicted"/>
<accession>I3EJ12</accession>
<gene>
    <name evidence="2" type="ORF">NEQG_01028</name>
</gene>
<dbReference type="OrthoDB" id="10326701at2759"/>
<evidence type="ECO:0000313" key="3">
    <source>
        <dbReference type="Proteomes" id="UP000002872"/>
    </source>
</evidence>
<feature type="transmembrane region" description="Helical" evidence="1">
    <location>
        <begin position="14"/>
        <end position="31"/>
    </location>
</feature>
<feature type="transmembrane region" description="Helical" evidence="1">
    <location>
        <begin position="81"/>
        <end position="101"/>
    </location>
</feature>